<dbReference type="GeneID" id="28823020"/>
<sequence length="401" mass="46185">MPEPKSSEPPAWFLWFVLVCLVILVRLFVFLLMQAYAFMFLLANLNPQIRVIQDISEARRVLKLSSSKEDPQKSQFMVTRLGIDNDLTTSHFSVPTKELREQENLAKKSDEQWIVLAEAAVGYVTDTLSTLDHGEAAPLRDFVRCFVFRMTVLKMYPNSSASPTYTDLLVITGSSETKELMRKRSVLLSRLHTVFGLDLGTQTTTQPSRLRCLLATYDSMEKVVFRGFLELSFRHTGKGALKSPLRRFLQRSDKAEFEREFFAHHFSMKDIINETFRLYPPTARILRETWGGKVEVDVEYIHRDRKSWGDDALCYDPRRWHVGRANQNAFIPFDTGIDLGTTEAVMGPRMLAILIAALAQTADHFNLEGEESEDVLKNSEPLQTHRRAYLDLILRRKSRWV</sequence>
<feature type="transmembrane region" description="Helical" evidence="1">
    <location>
        <begin position="12"/>
        <end position="43"/>
    </location>
</feature>
<dbReference type="GO" id="GO:0005506">
    <property type="term" value="F:iron ion binding"/>
    <property type="evidence" value="ECO:0007669"/>
    <property type="project" value="InterPro"/>
</dbReference>
<name>A0A194WZR0_MOLSC</name>
<dbReference type="EMBL" id="KQ947422">
    <property type="protein sequence ID" value="KUJ13433.1"/>
    <property type="molecule type" value="Genomic_DNA"/>
</dbReference>
<accession>A0A194WZR0</accession>
<keyword evidence="1" id="KW-0472">Membrane</keyword>
<dbReference type="GO" id="GO:0020037">
    <property type="term" value="F:heme binding"/>
    <property type="evidence" value="ECO:0007669"/>
    <property type="project" value="InterPro"/>
</dbReference>
<dbReference type="RefSeq" id="XP_018067788.1">
    <property type="nucleotide sequence ID" value="XM_018213294.1"/>
</dbReference>
<evidence type="ECO:0000313" key="2">
    <source>
        <dbReference type="EMBL" id="KUJ13433.1"/>
    </source>
</evidence>
<dbReference type="InParanoid" id="A0A194WZR0"/>
<keyword evidence="1" id="KW-0812">Transmembrane</keyword>
<dbReference type="KEGG" id="psco:LY89DRAFT_672647"/>
<dbReference type="OrthoDB" id="10029320at2759"/>
<evidence type="ECO:0008006" key="4">
    <source>
        <dbReference type="Google" id="ProtNLM"/>
    </source>
</evidence>
<keyword evidence="1" id="KW-1133">Transmembrane helix</keyword>
<keyword evidence="3" id="KW-1185">Reference proteome</keyword>
<protein>
    <recommendedName>
        <fullName evidence="4">Cytochrome P450</fullName>
    </recommendedName>
</protein>
<organism evidence="2 3">
    <name type="scientific">Mollisia scopiformis</name>
    <name type="common">Conifer needle endophyte fungus</name>
    <name type="synonym">Phialocephala scopiformis</name>
    <dbReference type="NCBI Taxonomy" id="149040"/>
    <lineage>
        <taxon>Eukaryota</taxon>
        <taxon>Fungi</taxon>
        <taxon>Dikarya</taxon>
        <taxon>Ascomycota</taxon>
        <taxon>Pezizomycotina</taxon>
        <taxon>Leotiomycetes</taxon>
        <taxon>Helotiales</taxon>
        <taxon>Mollisiaceae</taxon>
        <taxon>Mollisia</taxon>
    </lineage>
</organism>
<reference evidence="2 3" key="1">
    <citation type="submission" date="2015-10" db="EMBL/GenBank/DDBJ databases">
        <title>Full genome of DAOMC 229536 Phialocephala scopiformis, a fungal endophyte of spruce producing the potent anti-insectan compound rugulosin.</title>
        <authorList>
            <consortium name="DOE Joint Genome Institute"/>
            <person name="Walker A.K."/>
            <person name="Frasz S.L."/>
            <person name="Seifert K.A."/>
            <person name="Miller J.D."/>
            <person name="Mondo S.J."/>
            <person name="Labutti K."/>
            <person name="Lipzen A."/>
            <person name="Dockter R."/>
            <person name="Kennedy M."/>
            <person name="Grigoriev I.V."/>
            <person name="Spatafora J.W."/>
        </authorList>
    </citation>
    <scope>NUCLEOTIDE SEQUENCE [LARGE SCALE GENOMIC DNA]</scope>
    <source>
        <strain evidence="2 3">CBS 120377</strain>
    </source>
</reference>
<evidence type="ECO:0000256" key="1">
    <source>
        <dbReference type="SAM" id="Phobius"/>
    </source>
</evidence>
<dbReference type="Proteomes" id="UP000070700">
    <property type="component" value="Unassembled WGS sequence"/>
</dbReference>
<dbReference type="SUPFAM" id="SSF48264">
    <property type="entry name" value="Cytochrome P450"/>
    <property type="match status" value="2"/>
</dbReference>
<dbReference type="AlphaFoldDB" id="A0A194WZR0"/>
<dbReference type="GO" id="GO:0004497">
    <property type="term" value="F:monooxygenase activity"/>
    <property type="evidence" value="ECO:0007669"/>
    <property type="project" value="InterPro"/>
</dbReference>
<dbReference type="InterPro" id="IPR036396">
    <property type="entry name" value="Cyt_P450_sf"/>
</dbReference>
<proteinExistence type="predicted"/>
<dbReference type="GO" id="GO:0016705">
    <property type="term" value="F:oxidoreductase activity, acting on paired donors, with incorporation or reduction of molecular oxygen"/>
    <property type="evidence" value="ECO:0007669"/>
    <property type="project" value="InterPro"/>
</dbReference>
<evidence type="ECO:0000313" key="3">
    <source>
        <dbReference type="Proteomes" id="UP000070700"/>
    </source>
</evidence>
<gene>
    <name evidence="2" type="ORF">LY89DRAFT_672647</name>
</gene>
<dbReference type="Gene3D" id="1.10.630.10">
    <property type="entry name" value="Cytochrome P450"/>
    <property type="match status" value="1"/>
</dbReference>